<protein>
    <submittedName>
        <fullName evidence="1">Uncharacterized protein</fullName>
    </submittedName>
</protein>
<name>A0AAV4VDV9_CAEEX</name>
<dbReference type="AlphaFoldDB" id="A0AAV4VDV9"/>
<comment type="caution">
    <text evidence="1">The sequence shown here is derived from an EMBL/GenBank/DDBJ whole genome shotgun (WGS) entry which is preliminary data.</text>
</comment>
<reference evidence="1 2" key="1">
    <citation type="submission" date="2021-06" db="EMBL/GenBank/DDBJ databases">
        <title>Caerostris extrusa draft genome.</title>
        <authorList>
            <person name="Kono N."/>
            <person name="Arakawa K."/>
        </authorList>
    </citation>
    <scope>NUCLEOTIDE SEQUENCE [LARGE SCALE GENOMIC DNA]</scope>
</reference>
<gene>
    <name evidence="1" type="ORF">CEXT_68831</name>
</gene>
<organism evidence="1 2">
    <name type="scientific">Caerostris extrusa</name>
    <name type="common">Bark spider</name>
    <name type="synonym">Caerostris bankana</name>
    <dbReference type="NCBI Taxonomy" id="172846"/>
    <lineage>
        <taxon>Eukaryota</taxon>
        <taxon>Metazoa</taxon>
        <taxon>Ecdysozoa</taxon>
        <taxon>Arthropoda</taxon>
        <taxon>Chelicerata</taxon>
        <taxon>Arachnida</taxon>
        <taxon>Araneae</taxon>
        <taxon>Araneomorphae</taxon>
        <taxon>Entelegynae</taxon>
        <taxon>Araneoidea</taxon>
        <taxon>Araneidae</taxon>
        <taxon>Caerostris</taxon>
    </lineage>
</organism>
<evidence type="ECO:0000313" key="2">
    <source>
        <dbReference type="Proteomes" id="UP001054945"/>
    </source>
</evidence>
<proteinExistence type="predicted"/>
<dbReference type="EMBL" id="BPLR01014378">
    <property type="protein sequence ID" value="GIY68455.1"/>
    <property type="molecule type" value="Genomic_DNA"/>
</dbReference>
<accession>A0AAV4VDV9</accession>
<keyword evidence="2" id="KW-1185">Reference proteome</keyword>
<dbReference type="Proteomes" id="UP001054945">
    <property type="component" value="Unassembled WGS sequence"/>
</dbReference>
<evidence type="ECO:0000313" key="1">
    <source>
        <dbReference type="EMBL" id="GIY68455.1"/>
    </source>
</evidence>
<sequence length="97" mass="10396">MASITLRSQTNADLAADSTTLITSLQREFVAAEVTPTVCRPGSANYAQLTSHSSSSPEFETFACDTYAQSSNIEYVVVFLNKLANKNATHSSTAKKS</sequence>